<dbReference type="Gene3D" id="3.20.20.80">
    <property type="entry name" value="Glycosidases"/>
    <property type="match status" value="1"/>
</dbReference>
<dbReference type="Pfam" id="PF08924">
    <property type="entry name" value="Rv2525c_GlyHyd-like"/>
    <property type="match status" value="1"/>
</dbReference>
<dbReference type="InterPro" id="IPR015020">
    <property type="entry name" value="Rv2525c-like_Glyco_Hydro-like"/>
</dbReference>
<organism evidence="2 3">
    <name type="scientific">Chitinimonas prasina</name>
    <dbReference type="NCBI Taxonomy" id="1434937"/>
    <lineage>
        <taxon>Bacteria</taxon>
        <taxon>Pseudomonadati</taxon>
        <taxon>Pseudomonadota</taxon>
        <taxon>Betaproteobacteria</taxon>
        <taxon>Neisseriales</taxon>
        <taxon>Chitinibacteraceae</taxon>
        <taxon>Chitinimonas</taxon>
    </lineage>
</organism>
<evidence type="ECO:0000313" key="2">
    <source>
        <dbReference type="EMBL" id="GLR12372.1"/>
    </source>
</evidence>
<sequence length="230" mass="23947">MGFQAGFDTSHYPGDSQMAWLKANTNLTWCGFYLAPAPSHGDTGWMNTRATLVAQGWGLAPVYLGQQTAGPGSHIITAAQGSLDGANAAQLAGQAGFAQGSYVYLDVEDGSAPTAASQAYIKAWAQALAQQGYSVGIYCSHVIAANLFSLLQTLELNATPRIWAYKVSTTATHAYTGSIATFPTPDPAGSGYVSASIWQREQNCTLSLPGAPVTAMTVDLNTAGVGDWSG</sequence>
<protein>
    <recommendedName>
        <fullName evidence="1">Rv2525c-like glycoside hydrolase-like domain-containing protein</fullName>
    </recommendedName>
</protein>
<reference evidence="3" key="1">
    <citation type="journal article" date="2019" name="Int. J. Syst. Evol. Microbiol.">
        <title>The Global Catalogue of Microorganisms (GCM) 10K type strain sequencing project: providing services to taxonomists for standard genome sequencing and annotation.</title>
        <authorList>
            <consortium name="The Broad Institute Genomics Platform"/>
            <consortium name="The Broad Institute Genome Sequencing Center for Infectious Disease"/>
            <person name="Wu L."/>
            <person name="Ma J."/>
        </authorList>
    </citation>
    <scope>NUCLEOTIDE SEQUENCE [LARGE SCALE GENOMIC DNA]</scope>
    <source>
        <strain evidence="3">NBRC 110044</strain>
    </source>
</reference>
<dbReference type="InterPro" id="IPR017853">
    <property type="entry name" value="GH"/>
</dbReference>
<evidence type="ECO:0000259" key="1">
    <source>
        <dbReference type="Pfam" id="PF08924"/>
    </source>
</evidence>
<dbReference type="Proteomes" id="UP001156706">
    <property type="component" value="Unassembled WGS sequence"/>
</dbReference>
<feature type="domain" description="Rv2525c-like glycoside hydrolase-like" evidence="1">
    <location>
        <begin position="28"/>
        <end position="171"/>
    </location>
</feature>
<dbReference type="EMBL" id="BSOG01000001">
    <property type="protein sequence ID" value="GLR12372.1"/>
    <property type="molecule type" value="Genomic_DNA"/>
</dbReference>
<dbReference type="SUPFAM" id="SSF51445">
    <property type="entry name" value="(Trans)glycosidases"/>
    <property type="match status" value="1"/>
</dbReference>
<gene>
    <name evidence="2" type="ORF">GCM10007907_11620</name>
</gene>
<name>A0ABQ5YFI3_9NEIS</name>
<accession>A0ABQ5YFI3</accession>
<evidence type="ECO:0000313" key="3">
    <source>
        <dbReference type="Proteomes" id="UP001156706"/>
    </source>
</evidence>
<keyword evidence="3" id="KW-1185">Reference proteome</keyword>
<proteinExistence type="predicted"/>
<dbReference type="RefSeq" id="WP_284195498.1">
    <property type="nucleotide sequence ID" value="NZ_BSOG01000001.1"/>
</dbReference>
<comment type="caution">
    <text evidence="2">The sequence shown here is derived from an EMBL/GenBank/DDBJ whole genome shotgun (WGS) entry which is preliminary data.</text>
</comment>